<dbReference type="Gene3D" id="3.10.129.10">
    <property type="entry name" value="Hotdog Thioesterase"/>
    <property type="match status" value="1"/>
</dbReference>
<evidence type="ECO:0000313" key="2">
    <source>
        <dbReference type="EMBL" id="MEM5497047.1"/>
    </source>
</evidence>
<feature type="domain" description="MaoC-like" evidence="1">
    <location>
        <begin position="195"/>
        <end position="272"/>
    </location>
</feature>
<dbReference type="PANTHER" id="PTHR43841:SF1">
    <property type="entry name" value="3-HYDROXYACYL-THIOESTER DEHYDRATASE X"/>
    <property type="match status" value="1"/>
</dbReference>
<comment type="caution">
    <text evidence="2">The sequence shown here is derived from an EMBL/GenBank/DDBJ whole genome shotgun (WGS) entry which is preliminary data.</text>
</comment>
<keyword evidence="3" id="KW-1185">Reference proteome</keyword>
<dbReference type="EMBL" id="JBBMQS010000003">
    <property type="protein sequence ID" value="MEM5497047.1"/>
    <property type="molecule type" value="Genomic_DNA"/>
</dbReference>
<dbReference type="InterPro" id="IPR002539">
    <property type="entry name" value="MaoC-like_dom"/>
</dbReference>
<organism evidence="2 3">
    <name type="scientific">Paraglaciecola mesophila</name>
    <dbReference type="NCBI Taxonomy" id="197222"/>
    <lineage>
        <taxon>Bacteria</taxon>
        <taxon>Pseudomonadati</taxon>
        <taxon>Pseudomonadota</taxon>
        <taxon>Gammaproteobacteria</taxon>
        <taxon>Alteromonadales</taxon>
        <taxon>Alteromonadaceae</taxon>
        <taxon>Paraglaciecola</taxon>
    </lineage>
</organism>
<dbReference type="SUPFAM" id="SSF54637">
    <property type="entry name" value="Thioesterase/thiol ester dehydrase-isomerase"/>
    <property type="match status" value="2"/>
</dbReference>
<sequence>MKTPLTTLPRFASLMFRAALKRDNITQLPPTFDDLPKLSLSFAPTHLLDSSIKQFHAVTRWQSDHLHPCYLHVVSFPMHLMLMLQKDFPFALLGLVHINNEITQYRPVRVSEACVFRCYFKEMKPHAKGIVFSIATDVHVNGELCWSSVSSNLYRSTKFNPLNKESSPANEASIGLKWGVQSQQMWQLNSGLGRDYARASGDFNPIHLSKLSARLFGFKHAIAHGMWSKSRCLSALEQITPDLFVQPFNTQVQFIKPAMLPSRVVFSQYEADHSKADDVGTNKDVGTIEEVNKKGVSNNTLKRAMKFSLKSQTTGAPHLTGEVQSI</sequence>
<name>A0ABU9ST34_9ALTE</name>
<dbReference type="InterPro" id="IPR029069">
    <property type="entry name" value="HotDog_dom_sf"/>
</dbReference>
<evidence type="ECO:0000313" key="3">
    <source>
        <dbReference type="Proteomes" id="UP001461163"/>
    </source>
</evidence>
<dbReference type="RefSeq" id="WP_342881238.1">
    <property type="nucleotide sequence ID" value="NZ_JBBMQS010000003.1"/>
</dbReference>
<dbReference type="Pfam" id="PF01575">
    <property type="entry name" value="MaoC_dehydratas"/>
    <property type="match status" value="1"/>
</dbReference>
<proteinExistence type="predicted"/>
<protein>
    <submittedName>
        <fullName evidence="2">MaoC/PaaZ C-terminal domain-containing protein</fullName>
    </submittedName>
</protein>
<dbReference type="PANTHER" id="PTHR43841">
    <property type="entry name" value="3-HYDROXYACYL-THIOESTER DEHYDRATASE HTDX-RELATED"/>
    <property type="match status" value="1"/>
</dbReference>
<gene>
    <name evidence="2" type="ORF">WNY77_06530</name>
</gene>
<dbReference type="PRINTS" id="PR01483">
    <property type="entry name" value="FASYNTHASE"/>
</dbReference>
<accession>A0ABU9ST34</accession>
<evidence type="ECO:0000259" key="1">
    <source>
        <dbReference type="Pfam" id="PF01575"/>
    </source>
</evidence>
<reference evidence="2 3" key="1">
    <citation type="submission" date="2024-03" db="EMBL/GenBank/DDBJ databases">
        <title>Community enrichment and isolation of bacterial strains for fucoidan degradation.</title>
        <authorList>
            <person name="Sichert A."/>
        </authorList>
    </citation>
    <scope>NUCLEOTIDE SEQUENCE [LARGE SCALE GENOMIC DNA]</scope>
    <source>
        <strain evidence="2 3">AS12</strain>
    </source>
</reference>
<dbReference type="InterPro" id="IPR003965">
    <property type="entry name" value="Fatty_acid_synthase"/>
</dbReference>
<dbReference type="Proteomes" id="UP001461163">
    <property type="component" value="Unassembled WGS sequence"/>
</dbReference>